<protein>
    <submittedName>
        <fullName evidence="2">Uncharacterized protein</fullName>
    </submittedName>
</protein>
<sequence length="81" mass="9237">MWSQPIHNQVNQGNQGNQADPVQGELIAIERWSYKAKCNNGEERTSPHEYTRIEAMRAAREYCGTRGGVNGRIQYTSRTII</sequence>
<name>A0A6C0M0Q3_9ZZZZ</name>
<feature type="compositionally biased region" description="Low complexity" evidence="1">
    <location>
        <begin position="8"/>
        <end position="18"/>
    </location>
</feature>
<evidence type="ECO:0000313" key="2">
    <source>
        <dbReference type="EMBL" id="QHU36103.1"/>
    </source>
</evidence>
<dbReference type="EMBL" id="MN740632">
    <property type="protein sequence ID" value="QHU36103.1"/>
    <property type="molecule type" value="Genomic_DNA"/>
</dbReference>
<organism evidence="2">
    <name type="scientific">viral metagenome</name>
    <dbReference type="NCBI Taxonomy" id="1070528"/>
    <lineage>
        <taxon>unclassified sequences</taxon>
        <taxon>metagenomes</taxon>
        <taxon>organismal metagenomes</taxon>
    </lineage>
</organism>
<accession>A0A6C0M0Q3</accession>
<dbReference type="AlphaFoldDB" id="A0A6C0M0Q3"/>
<evidence type="ECO:0000256" key="1">
    <source>
        <dbReference type="SAM" id="MobiDB-lite"/>
    </source>
</evidence>
<reference evidence="2" key="1">
    <citation type="journal article" date="2020" name="Nature">
        <title>Giant virus diversity and host interactions through global metagenomics.</title>
        <authorList>
            <person name="Schulz F."/>
            <person name="Roux S."/>
            <person name="Paez-Espino D."/>
            <person name="Jungbluth S."/>
            <person name="Walsh D.A."/>
            <person name="Denef V.J."/>
            <person name="McMahon K.D."/>
            <person name="Konstantinidis K.T."/>
            <person name="Eloe-Fadrosh E.A."/>
            <person name="Kyrpides N.C."/>
            <person name="Woyke T."/>
        </authorList>
    </citation>
    <scope>NUCLEOTIDE SEQUENCE</scope>
    <source>
        <strain evidence="2">GVMAG-S-1035124-57</strain>
    </source>
</reference>
<feature type="region of interest" description="Disordered" evidence="1">
    <location>
        <begin position="1"/>
        <end position="22"/>
    </location>
</feature>
<proteinExistence type="predicted"/>